<gene>
    <name evidence="1" type="ORF">O6H91_04G093900</name>
</gene>
<keyword evidence="2" id="KW-1185">Reference proteome</keyword>
<proteinExistence type="predicted"/>
<evidence type="ECO:0000313" key="1">
    <source>
        <dbReference type="EMBL" id="KAJ7559624.1"/>
    </source>
</evidence>
<dbReference type="Proteomes" id="UP001162992">
    <property type="component" value="Chromosome 4"/>
</dbReference>
<name>A0ACC2DZK2_DIPCM</name>
<comment type="caution">
    <text evidence="1">The sequence shown here is derived from an EMBL/GenBank/DDBJ whole genome shotgun (WGS) entry which is preliminary data.</text>
</comment>
<dbReference type="EMBL" id="CM055095">
    <property type="protein sequence ID" value="KAJ7559624.1"/>
    <property type="molecule type" value="Genomic_DNA"/>
</dbReference>
<evidence type="ECO:0000313" key="2">
    <source>
        <dbReference type="Proteomes" id="UP001162992"/>
    </source>
</evidence>
<accession>A0ACC2DZK2</accession>
<sequence>MQSRGQPSEHVHQTMGSCGGVNTSKLSILGQEFSYSSHQHQPHSSSPLGLTDPLLSQSHTQAALQNSISQTQHHHHAQSSPLSQALRAANGNDFMNLHQILAFGMGGYSPHFHSQLVQGFQESVNLLKGTFSGSPQAGQASSQAFINALALLQQNIEHLQTLVQLIAQGGHFNAAAITQQQMKAAAGMATVISQLIAAAAGLLPQVHQQSPQSTFSFPVSQLGAEATSGMDVFQQNSSENSLAAALGVFVGNCAFSSHPVEERQRAIDIGCSVGETGLDRSLELAEHLLGTHRNSAAPGSSLGNHVGVDLGLNTCTDLAGNISSRRCNSALTIENHVMSNKSLEINGSLEDQDPGNGPRDDEDEDEAENLPLGSYELIELDAMEILAEHTHFCEICGKGFKRDANLRMHMRGHGDEYKTAAALAKPDKFSQDPSLRRPRRYSCPYQGCKRNKKHKKFLPLKTMLCVKNHYRRSHCPKMLTCNKCKVKSFSVVADLKTHEKHCGREKWQCSCGTTFSRKDKLLGHVALFVGHTPATRLFEIDSPGIGEKGKNEMGFGSRNLIANGSKRVSGCGANADFGGGNGSGQDSGVGSETKQENVPAMVLGGGDTSALAVKVGGTTLQWRDSNKLGSGLSLSESESSGAISGSQASTLSSFGQAGVSLLTGPSNVHGLFGSNYVQGPNGTS</sequence>
<protein>
    <submittedName>
        <fullName evidence="1">Uncharacterized protein</fullName>
    </submittedName>
</protein>
<reference evidence="2" key="1">
    <citation type="journal article" date="2024" name="Proc. Natl. Acad. Sci. U.S.A.">
        <title>Extraordinary preservation of gene collinearity over three hundred million years revealed in homosporous lycophytes.</title>
        <authorList>
            <person name="Li C."/>
            <person name="Wickell D."/>
            <person name="Kuo L.Y."/>
            <person name="Chen X."/>
            <person name="Nie B."/>
            <person name="Liao X."/>
            <person name="Peng D."/>
            <person name="Ji J."/>
            <person name="Jenkins J."/>
            <person name="Williams M."/>
            <person name="Shu S."/>
            <person name="Plott C."/>
            <person name="Barry K."/>
            <person name="Rajasekar S."/>
            <person name="Grimwood J."/>
            <person name="Han X."/>
            <person name="Sun S."/>
            <person name="Hou Z."/>
            <person name="He W."/>
            <person name="Dai G."/>
            <person name="Sun C."/>
            <person name="Schmutz J."/>
            <person name="Leebens-Mack J.H."/>
            <person name="Li F.W."/>
            <person name="Wang L."/>
        </authorList>
    </citation>
    <scope>NUCLEOTIDE SEQUENCE [LARGE SCALE GENOMIC DNA]</scope>
    <source>
        <strain evidence="2">cv. PW_Plant_1</strain>
    </source>
</reference>
<organism evidence="1 2">
    <name type="scientific">Diphasiastrum complanatum</name>
    <name type="common">Issler's clubmoss</name>
    <name type="synonym">Lycopodium complanatum</name>
    <dbReference type="NCBI Taxonomy" id="34168"/>
    <lineage>
        <taxon>Eukaryota</taxon>
        <taxon>Viridiplantae</taxon>
        <taxon>Streptophyta</taxon>
        <taxon>Embryophyta</taxon>
        <taxon>Tracheophyta</taxon>
        <taxon>Lycopodiopsida</taxon>
        <taxon>Lycopodiales</taxon>
        <taxon>Lycopodiaceae</taxon>
        <taxon>Lycopodioideae</taxon>
        <taxon>Diphasiastrum</taxon>
    </lineage>
</organism>